<evidence type="ECO:0000313" key="2">
    <source>
        <dbReference type="Proteomes" id="UP001060085"/>
    </source>
</evidence>
<dbReference type="EMBL" id="CM044702">
    <property type="protein sequence ID" value="KAI5676686.1"/>
    <property type="molecule type" value="Genomic_DNA"/>
</dbReference>
<reference evidence="2" key="1">
    <citation type="journal article" date="2023" name="Nat. Plants">
        <title>Single-cell RNA sequencing provides a high-resolution roadmap for understanding the multicellular compartmentation of specialized metabolism.</title>
        <authorList>
            <person name="Sun S."/>
            <person name="Shen X."/>
            <person name="Li Y."/>
            <person name="Li Y."/>
            <person name="Wang S."/>
            <person name="Li R."/>
            <person name="Zhang H."/>
            <person name="Shen G."/>
            <person name="Guo B."/>
            <person name="Wei J."/>
            <person name="Xu J."/>
            <person name="St-Pierre B."/>
            <person name="Chen S."/>
            <person name="Sun C."/>
        </authorList>
    </citation>
    <scope>NUCLEOTIDE SEQUENCE [LARGE SCALE GENOMIC DNA]</scope>
</reference>
<sequence>MERASEAPSSDHSIINIASAAAGSTTVAASASAIAAADGVHSNGSNIGNISSPLSSRSGRGVRWPTIDGSLGLSEEESLKQAQNFFRFGFILLPWLWAVNCLYFWPVLRKSSAHSHPQLRYYVVGSAIGFLIFTALLSSWALTFALGGDHLFGHVWNDLVMYNVADSPKPKILISSTPHSILLPTATTDCRLLCQHCSVLQSSDTGVAPLFFSLPTGHPIHLEMLLDQYQLKVPRHLLLMMQ</sequence>
<keyword evidence="2" id="KW-1185">Reference proteome</keyword>
<protein>
    <submittedName>
        <fullName evidence="1">Uncharacterized protein</fullName>
    </submittedName>
</protein>
<evidence type="ECO:0000313" key="1">
    <source>
        <dbReference type="EMBL" id="KAI5676686.1"/>
    </source>
</evidence>
<accession>A0ACC0BVL0</accession>
<name>A0ACC0BVL0_CATRO</name>
<gene>
    <name evidence="1" type="ORF">M9H77_07636</name>
</gene>
<dbReference type="Proteomes" id="UP001060085">
    <property type="component" value="Linkage Group LG02"/>
</dbReference>
<organism evidence="1 2">
    <name type="scientific">Catharanthus roseus</name>
    <name type="common">Madagascar periwinkle</name>
    <name type="synonym">Vinca rosea</name>
    <dbReference type="NCBI Taxonomy" id="4058"/>
    <lineage>
        <taxon>Eukaryota</taxon>
        <taxon>Viridiplantae</taxon>
        <taxon>Streptophyta</taxon>
        <taxon>Embryophyta</taxon>
        <taxon>Tracheophyta</taxon>
        <taxon>Spermatophyta</taxon>
        <taxon>Magnoliopsida</taxon>
        <taxon>eudicotyledons</taxon>
        <taxon>Gunneridae</taxon>
        <taxon>Pentapetalae</taxon>
        <taxon>asterids</taxon>
        <taxon>lamiids</taxon>
        <taxon>Gentianales</taxon>
        <taxon>Apocynaceae</taxon>
        <taxon>Rauvolfioideae</taxon>
        <taxon>Vinceae</taxon>
        <taxon>Catharanthinae</taxon>
        <taxon>Catharanthus</taxon>
    </lineage>
</organism>
<proteinExistence type="predicted"/>
<comment type="caution">
    <text evidence="1">The sequence shown here is derived from an EMBL/GenBank/DDBJ whole genome shotgun (WGS) entry which is preliminary data.</text>
</comment>